<feature type="compositionally biased region" description="Pro residues" evidence="1">
    <location>
        <begin position="65"/>
        <end position="136"/>
    </location>
</feature>
<evidence type="ECO:0008006" key="5">
    <source>
        <dbReference type="Google" id="ProtNLM"/>
    </source>
</evidence>
<name>A0ABX1ELN0_9PROT</name>
<reference evidence="3 4" key="1">
    <citation type="submission" date="2020-02" db="EMBL/GenBank/DDBJ databases">
        <authorList>
            <person name="Sun Q."/>
            <person name="Inoue M."/>
        </authorList>
    </citation>
    <scope>NUCLEOTIDE SEQUENCE [LARGE SCALE GENOMIC DNA]</scope>
    <source>
        <strain evidence="3 4">KCTC 22478</strain>
    </source>
</reference>
<feature type="transmembrane region" description="Helical" evidence="2">
    <location>
        <begin position="14"/>
        <end position="35"/>
    </location>
</feature>
<feature type="compositionally biased region" description="Pro residues" evidence="1">
    <location>
        <begin position="145"/>
        <end position="154"/>
    </location>
</feature>
<gene>
    <name evidence="3" type="ORF">GWK15_15825</name>
</gene>
<comment type="caution">
    <text evidence="3">The sequence shown here is derived from an EMBL/GenBank/DDBJ whole genome shotgun (WGS) entry which is preliminary data.</text>
</comment>
<keyword evidence="2" id="KW-1133">Transmembrane helix</keyword>
<protein>
    <recommendedName>
        <fullName evidence="5">Energy transducer TonB</fullName>
    </recommendedName>
</protein>
<keyword evidence="2" id="KW-0472">Membrane</keyword>
<dbReference type="RefSeq" id="WP_168042323.1">
    <property type="nucleotide sequence ID" value="NZ_JAAVUP010000004.1"/>
</dbReference>
<dbReference type="SUPFAM" id="SSF74653">
    <property type="entry name" value="TolA/TonB C-terminal domain"/>
    <property type="match status" value="1"/>
</dbReference>
<keyword evidence="4" id="KW-1185">Reference proteome</keyword>
<evidence type="ECO:0000313" key="4">
    <source>
        <dbReference type="Proteomes" id="UP000746741"/>
    </source>
</evidence>
<keyword evidence="2" id="KW-0812">Transmembrane</keyword>
<sequence length="343" mass="35995">MYEPSRDDSRLNRWAGISAGLHALVLGIGALFVLARPIPEPEEQGIAVELVSPGPPLLAQADVPAPIPAPPTPQAEPRPPTPEPPAPEPPRNTPPEPPPPPPPPPPAPSPSPAPPSPTPPTPSPPTPPPAPTPEPTPATRQTQQTPPPPTPQPPQQQAAAPPRPTPPLPLPPPPVPPPPEPSEQAGTGQTPPVQRPQDRSNSVLNTLERLRTAQQQDRAPTARPNPSGSPQQGGGSPTGAAALTQGEIRGLAEQISECWNVDRGMLGLDQIVVELRVQLDSQGVVRNVVPSGAPPSDPRARSVYESARRALMSPQCNPLRVPPSKYGTVMASVFRFNPRGLVR</sequence>
<accession>A0ABX1ELN0</accession>
<dbReference type="EMBL" id="JAAVUP010000004">
    <property type="protein sequence ID" value="NKE18422.1"/>
    <property type="molecule type" value="Genomic_DNA"/>
</dbReference>
<evidence type="ECO:0000313" key="3">
    <source>
        <dbReference type="EMBL" id="NKE18422.1"/>
    </source>
</evidence>
<dbReference type="Gene3D" id="3.30.1150.10">
    <property type="match status" value="1"/>
</dbReference>
<feature type="compositionally biased region" description="Pro residues" evidence="1">
    <location>
        <begin position="161"/>
        <end position="181"/>
    </location>
</feature>
<dbReference type="Proteomes" id="UP000746741">
    <property type="component" value="Unassembled WGS sequence"/>
</dbReference>
<feature type="region of interest" description="Disordered" evidence="1">
    <location>
        <begin position="55"/>
        <end position="241"/>
    </location>
</feature>
<organism evidence="3 4">
    <name type="scientific">Neoroseomonas oryzicola</name>
    <dbReference type="NCBI Taxonomy" id="535904"/>
    <lineage>
        <taxon>Bacteria</taxon>
        <taxon>Pseudomonadati</taxon>
        <taxon>Pseudomonadota</taxon>
        <taxon>Alphaproteobacteria</taxon>
        <taxon>Acetobacterales</taxon>
        <taxon>Acetobacteraceae</taxon>
        <taxon>Neoroseomonas</taxon>
    </lineage>
</organism>
<proteinExistence type="predicted"/>
<evidence type="ECO:0000256" key="2">
    <source>
        <dbReference type="SAM" id="Phobius"/>
    </source>
</evidence>
<evidence type="ECO:0000256" key="1">
    <source>
        <dbReference type="SAM" id="MobiDB-lite"/>
    </source>
</evidence>
<dbReference type="PRINTS" id="PR01217">
    <property type="entry name" value="PRICHEXTENSN"/>
</dbReference>